<name>A0A238W7D1_HALVU</name>
<feature type="region of interest" description="Disordered" evidence="1">
    <location>
        <begin position="1631"/>
        <end position="1662"/>
    </location>
</feature>
<evidence type="ECO:0000259" key="2">
    <source>
        <dbReference type="Pfam" id="PF08275"/>
    </source>
</evidence>
<dbReference type="EMBL" id="FZNQ01000006">
    <property type="protein sequence ID" value="SNR42452.1"/>
    <property type="molecule type" value="Genomic_DNA"/>
</dbReference>
<dbReference type="InterPro" id="IPR036390">
    <property type="entry name" value="WH_DNA-bd_sf"/>
</dbReference>
<dbReference type="InterPro" id="IPR013264">
    <property type="entry name" value="DNAG_N"/>
</dbReference>
<evidence type="ECO:0000313" key="4">
    <source>
        <dbReference type="Proteomes" id="UP000198397"/>
    </source>
</evidence>
<evidence type="ECO:0000256" key="1">
    <source>
        <dbReference type="SAM" id="MobiDB-lite"/>
    </source>
</evidence>
<dbReference type="SUPFAM" id="SSF56731">
    <property type="entry name" value="DNA primase core"/>
    <property type="match status" value="1"/>
</dbReference>
<organism evidence="3 4">
    <name type="scientific">Halorubrum vacuolatum</name>
    <name type="common">Natronobacterium vacuolatum</name>
    <dbReference type="NCBI Taxonomy" id="63740"/>
    <lineage>
        <taxon>Archaea</taxon>
        <taxon>Methanobacteriati</taxon>
        <taxon>Methanobacteriota</taxon>
        <taxon>Stenosarchaea group</taxon>
        <taxon>Halobacteria</taxon>
        <taxon>Halobacteriales</taxon>
        <taxon>Haloferacaceae</taxon>
        <taxon>Halorubrum</taxon>
    </lineage>
</organism>
<dbReference type="OrthoDB" id="242746at2157"/>
<dbReference type="PANTHER" id="PTHR30313:SF2">
    <property type="entry name" value="DNA PRIMASE"/>
    <property type="match status" value="1"/>
</dbReference>
<dbReference type="GO" id="GO:0005737">
    <property type="term" value="C:cytoplasm"/>
    <property type="evidence" value="ECO:0007669"/>
    <property type="project" value="TreeGrafter"/>
</dbReference>
<dbReference type="InterPro" id="IPR036388">
    <property type="entry name" value="WH-like_DNA-bd_sf"/>
</dbReference>
<dbReference type="Gene3D" id="3.90.980.10">
    <property type="entry name" value="DNA primase, catalytic core, N-terminal domain"/>
    <property type="match status" value="1"/>
</dbReference>
<reference evidence="3 4" key="1">
    <citation type="submission" date="2017-06" db="EMBL/GenBank/DDBJ databases">
        <authorList>
            <person name="Kim H.J."/>
            <person name="Triplett B.A."/>
        </authorList>
    </citation>
    <scope>NUCLEOTIDE SEQUENCE [LARGE SCALE GENOMIC DNA]</scope>
    <source>
        <strain evidence="3 4">DSM 8800</strain>
    </source>
</reference>
<dbReference type="SUPFAM" id="SSF46785">
    <property type="entry name" value="Winged helix' DNA-binding domain"/>
    <property type="match status" value="1"/>
</dbReference>
<dbReference type="InterPro" id="IPR050219">
    <property type="entry name" value="DnaG_primase"/>
</dbReference>
<proteinExistence type="predicted"/>
<dbReference type="Gene3D" id="3.40.1360.10">
    <property type="match status" value="1"/>
</dbReference>
<sequence>MTAAFTAAIDWFSQQLDTELPKDVQYSTPREYYRDARGWGEDTIEAKQLGYAPADTHDRLLAYLHRRGFDRRTIIATGLFQERGDGNLSAAWSGRYVLPYLDEDGRAVFAITRALDPAHSADWAGRYGEEDDPAKYHKIAVSSDEVVVEEPIYGLDTVREGEPVIITEGIADAITAHQNGLPALSPVTTTFKKSDREDLLDVLQAYDVPRVYIVQDAEEPSSAIDENDRLTLPQYGEGLRGAVSTGAFLTEAGVDARIAELPRPGLSKVDLDDYLIEWDGDLAPVLAAAVRATDHPAYTEPSTNSSQSDTEDRDTSTVSSSNGRSALFDLDITDVTGLSEGDRGKNPLGHHGESENYFVVKRAELATDFKYGVSYNALTYILVEADGRRADDPDGSLDDDEVFTAWKHAKDQSYVSNDDPVPYRGLIGVALKDGLVHADDLVRRDTDTGEVVADPEDHDGKSYRALPSGAYNQVLDHISEEYDVDPGREPVGAFDGEEDDSGEEYRDDPREIGATVDVRRAWDAAARVTPDEVEGLDAAPDAPERFACPATGEAVDVVRAVAVAEGIVDGPEDDLGDAYAEAYATARDQYEAPLPKYYTTRDAIAEFDAVLDVIGEATFWDLDTDALATEVTAEGDEVGGEAARALNPAWRDSEGEASVLVFPSGTVWDADTERVLDVVRFAALDAGIVRHPDDPLEGSDFVDAYAAARDQYGAPLPRWKPAEDGSREVTPQLPTAEELVDARELDGVDPDALDEARADVEELIGDATAEDGSPTVVAALPATGKTTGTVKTARDRPLSYLAPRKELQAQALEKADRWGVDARILPVFAEENVRDDVLAAATKYIREGGKDRLRDRWSLVSRALEGTGGDDEDVDVEDIFVEEETDEDDVDLDRPTCPVADGEYGPAWALVVHVARRLGYTPREIHTEAAGLFGADLPCSEDGATCPYTEGWEHASDADDTADLLVGSYVHAHVASVRTAYSRDAHGRVDTAPRAVVLDEFVGEAFTREFDDLAPDHATWLARSLREDVEDQRDMYEADLSGDEWVRAWLEGRVDDLDAVDQAVAALARMGDLLDAREDAGEILSEVDDDLLRNLGVREALEDVSTGDDAAEAFRDLTDALDALDPEQPGAGVERWIRPAVVEPLARATLSGVSNPDLAAVELGELPIAGDLRLLVEEAVEAVRDGTEAASARLNAAMTALRGSREGCRRLAAWATDGYAHPDAHHLLEAVVADEPRRIHTDAWAFDDRATDGTTLDVVDTHGRATTVLDRNGHGALLHNPPARTDAGGEDVPLVALDATGRAELWSVALGEDVSVDDIHDSAAERATFLEDALDLRVLRAADRPRYYEGSPASKDTDGDVALLEALAEEYAGIDAPRRRDEAASTVGKPAAITTKGVREVLENDARLDGVVSTWENYGNLKGSNELGDQRLAAILGCQHYGDHAIERFAALGGEEVDTDRRSGRGADLAYGSEIGDAYLKHMTEDQTMQAILRFARGGSGATVVARTSALRSDLPVVGEGQVVETWSETATKIASHYRTLGREFTTADVRDVVDVGPRQVRRVLAELADAGYIRRVKEADGRATTYERVEDPNAGEVDLPSREEAVAPVEPGNSATKECYTWNVRVQGRDPGSTLGTVLPEQSPWAAPPAPDTFDGVEPPS</sequence>
<dbReference type="CDD" id="cd01029">
    <property type="entry name" value="TOPRIM_primases"/>
    <property type="match status" value="1"/>
</dbReference>
<protein>
    <submittedName>
        <fullName evidence="3">DNA primase catalytic core, N-terminal domain</fullName>
    </submittedName>
</protein>
<feature type="region of interest" description="Disordered" evidence="1">
    <location>
        <begin position="296"/>
        <end position="323"/>
    </location>
</feature>
<keyword evidence="4" id="KW-1185">Reference proteome</keyword>
<accession>A0A238W7D1</accession>
<dbReference type="Gene3D" id="1.10.10.10">
    <property type="entry name" value="Winged helix-like DNA-binding domain superfamily/Winged helix DNA-binding domain"/>
    <property type="match status" value="1"/>
</dbReference>
<dbReference type="RefSeq" id="WP_179213608.1">
    <property type="nucleotide sequence ID" value="NZ_FZNQ01000006.1"/>
</dbReference>
<dbReference type="InterPro" id="IPR034154">
    <property type="entry name" value="TOPRIM_DnaG/twinkle"/>
</dbReference>
<dbReference type="Pfam" id="PF08275">
    <property type="entry name" value="DNAG_N"/>
    <property type="match status" value="1"/>
</dbReference>
<feature type="region of interest" description="Disordered" evidence="1">
    <location>
        <begin position="484"/>
        <end position="508"/>
    </location>
</feature>
<dbReference type="GO" id="GO:0006269">
    <property type="term" value="P:DNA replication, synthesis of primer"/>
    <property type="evidence" value="ECO:0007669"/>
    <property type="project" value="TreeGrafter"/>
</dbReference>
<feature type="domain" description="DNA primase DNAG catalytic core N-terminal" evidence="2">
    <location>
        <begin position="30"/>
        <end position="118"/>
    </location>
</feature>
<evidence type="ECO:0000313" key="3">
    <source>
        <dbReference type="EMBL" id="SNR42452.1"/>
    </source>
</evidence>
<dbReference type="Proteomes" id="UP000198397">
    <property type="component" value="Unassembled WGS sequence"/>
</dbReference>
<gene>
    <name evidence="3" type="ORF">SAMN06264855_1062</name>
</gene>
<dbReference type="InterPro" id="IPR037068">
    <property type="entry name" value="DNA_primase_core_N_sf"/>
</dbReference>
<dbReference type="PANTHER" id="PTHR30313">
    <property type="entry name" value="DNA PRIMASE"/>
    <property type="match status" value="1"/>
</dbReference>